<dbReference type="PANTHER" id="PTHR44147:SF2">
    <property type="entry name" value="DEHYDROGENASE_REDUCTASE SDR FAMILY MEMBER 1"/>
    <property type="match status" value="1"/>
</dbReference>
<reference evidence="1 2" key="1">
    <citation type="submission" date="2016-07" db="EMBL/GenBank/DDBJ databases">
        <title>Pervasive Adenine N6-methylation of Active Genes in Fungi.</title>
        <authorList>
            <consortium name="DOE Joint Genome Institute"/>
            <person name="Mondo S.J."/>
            <person name="Dannebaum R.O."/>
            <person name="Kuo R.C."/>
            <person name="Labutti K."/>
            <person name="Haridas S."/>
            <person name="Kuo A."/>
            <person name="Salamov A."/>
            <person name="Ahrendt S.R."/>
            <person name="Lipzen A."/>
            <person name="Sullivan W."/>
            <person name="Andreopoulos W.B."/>
            <person name="Clum A."/>
            <person name="Lindquist E."/>
            <person name="Daum C."/>
            <person name="Ramamoorthy G.K."/>
            <person name="Gryganskyi A."/>
            <person name="Culley D."/>
            <person name="Magnuson J.K."/>
            <person name="James T.Y."/>
            <person name="O'Malley M.A."/>
            <person name="Stajich J.E."/>
            <person name="Spatafora J.W."/>
            <person name="Visel A."/>
            <person name="Grigoriev I.V."/>
        </authorList>
    </citation>
    <scope>NUCLEOTIDE SEQUENCE [LARGE SCALE GENOMIC DNA]</scope>
    <source>
        <strain evidence="1 2">CBS 931.73</strain>
    </source>
</reference>
<dbReference type="PANTHER" id="PTHR44147">
    <property type="entry name" value="DEHYDROGENASE/REDUCTASE SDR FAMILY MEMBER 1"/>
    <property type="match status" value="1"/>
</dbReference>
<protein>
    <submittedName>
        <fullName evidence="1">Short-chain dehydrogenase/reductase sdr</fullName>
    </submittedName>
</protein>
<accession>A0A1Y1YH55</accession>
<evidence type="ECO:0000313" key="1">
    <source>
        <dbReference type="EMBL" id="ORX97325.1"/>
    </source>
</evidence>
<dbReference type="SUPFAM" id="SSF51735">
    <property type="entry name" value="NAD(P)-binding Rossmann-fold domains"/>
    <property type="match status" value="1"/>
</dbReference>
<sequence>MSKSLAGVVALVTGASRGAGKGIALCLGEAGCTVYVTGRSSSTGTTTQGRAETVEQTAERVTALGGKGIAVICDHGDDGQVKAVFDKIAADYGKLDLLVNNAWGGYETEVKTSPFWELHIEHWDTMSRVGVRSNIVAASLAAALMVPRKKGLIINISSPMKEKYNGNLYYDVVKSSLTRISFGMNSDLSKHNITALALSPGWMMTERMVDANVPEEEHKDIETVNYVGRAVVALASNESNADLGGKMWEVGEIARMFNFTDVDGRQLAPFSERFPERI</sequence>
<dbReference type="STRING" id="1314790.A0A1Y1YH55"/>
<dbReference type="Pfam" id="PF00106">
    <property type="entry name" value="adh_short"/>
    <property type="match status" value="1"/>
</dbReference>
<dbReference type="InParanoid" id="A0A1Y1YH55"/>
<dbReference type="PRINTS" id="PR00081">
    <property type="entry name" value="GDHRDH"/>
</dbReference>
<dbReference type="AlphaFoldDB" id="A0A1Y1YH55"/>
<dbReference type="OrthoDB" id="5327538at2759"/>
<proteinExistence type="predicted"/>
<dbReference type="Gene3D" id="3.40.50.720">
    <property type="entry name" value="NAD(P)-binding Rossmann-like Domain"/>
    <property type="match status" value="1"/>
</dbReference>
<organism evidence="1 2">
    <name type="scientific">Basidiobolus meristosporus CBS 931.73</name>
    <dbReference type="NCBI Taxonomy" id="1314790"/>
    <lineage>
        <taxon>Eukaryota</taxon>
        <taxon>Fungi</taxon>
        <taxon>Fungi incertae sedis</taxon>
        <taxon>Zoopagomycota</taxon>
        <taxon>Entomophthoromycotina</taxon>
        <taxon>Basidiobolomycetes</taxon>
        <taxon>Basidiobolales</taxon>
        <taxon>Basidiobolaceae</taxon>
        <taxon>Basidiobolus</taxon>
    </lineage>
</organism>
<comment type="caution">
    <text evidence="1">The sequence shown here is derived from an EMBL/GenBank/DDBJ whole genome shotgun (WGS) entry which is preliminary data.</text>
</comment>
<dbReference type="EMBL" id="MCFE01000135">
    <property type="protein sequence ID" value="ORX97325.1"/>
    <property type="molecule type" value="Genomic_DNA"/>
</dbReference>
<gene>
    <name evidence="1" type="ORF">K493DRAFT_281346</name>
</gene>
<dbReference type="InterPro" id="IPR036291">
    <property type="entry name" value="NAD(P)-bd_dom_sf"/>
</dbReference>
<dbReference type="InterPro" id="IPR002347">
    <property type="entry name" value="SDR_fam"/>
</dbReference>
<name>A0A1Y1YH55_9FUNG</name>
<dbReference type="Proteomes" id="UP000193498">
    <property type="component" value="Unassembled WGS sequence"/>
</dbReference>
<keyword evidence="2" id="KW-1185">Reference proteome</keyword>
<evidence type="ECO:0000313" key="2">
    <source>
        <dbReference type="Proteomes" id="UP000193498"/>
    </source>
</evidence>